<dbReference type="NCBIfam" id="TIGR01668">
    <property type="entry name" value="YqeG_hyp_ppase"/>
    <property type="match status" value="1"/>
</dbReference>
<dbReference type="Proteomes" id="UP001212152">
    <property type="component" value="Unassembled WGS sequence"/>
</dbReference>
<dbReference type="EMBL" id="JADGJQ010000050">
    <property type="protein sequence ID" value="KAJ3175620.1"/>
    <property type="molecule type" value="Genomic_DNA"/>
</dbReference>
<evidence type="ECO:0000313" key="2">
    <source>
        <dbReference type="Proteomes" id="UP001212152"/>
    </source>
</evidence>
<dbReference type="InterPro" id="IPR027706">
    <property type="entry name" value="PGP_Pase"/>
</dbReference>
<dbReference type="Pfam" id="PF09419">
    <property type="entry name" value="PGP_phosphatase"/>
    <property type="match status" value="1"/>
</dbReference>
<reference evidence="1" key="1">
    <citation type="submission" date="2020-05" db="EMBL/GenBank/DDBJ databases">
        <title>Phylogenomic resolution of chytrid fungi.</title>
        <authorList>
            <person name="Stajich J.E."/>
            <person name="Amses K."/>
            <person name="Simmons R."/>
            <person name="Seto K."/>
            <person name="Myers J."/>
            <person name="Bonds A."/>
            <person name="Quandt C.A."/>
            <person name="Barry K."/>
            <person name="Liu P."/>
            <person name="Grigoriev I."/>
            <person name="Longcore J.E."/>
            <person name="James T.Y."/>
        </authorList>
    </citation>
    <scope>NUCLEOTIDE SEQUENCE</scope>
    <source>
        <strain evidence="1">JEL0379</strain>
    </source>
</reference>
<name>A0AAD5THL8_9FUNG</name>
<dbReference type="SUPFAM" id="SSF56784">
    <property type="entry name" value="HAD-like"/>
    <property type="match status" value="1"/>
</dbReference>
<dbReference type="InterPro" id="IPR036412">
    <property type="entry name" value="HAD-like_sf"/>
</dbReference>
<accession>A0AAD5THL8</accession>
<gene>
    <name evidence="1" type="ORF">HDU87_006118</name>
</gene>
<dbReference type="GO" id="GO:0008962">
    <property type="term" value="F:phosphatidylglycerophosphatase activity"/>
    <property type="evidence" value="ECO:0007669"/>
    <property type="project" value="InterPro"/>
</dbReference>
<dbReference type="InterPro" id="IPR010021">
    <property type="entry name" value="PGPP1/Gep4"/>
</dbReference>
<proteinExistence type="predicted"/>
<dbReference type="AlphaFoldDB" id="A0AAD5THL8"/>
<dbReference type="Gene3D" id="3.40.50.1000">
    <property type="entry name" value="HAD superfamily/HAD-like"/>
    <property type="match status" value="1"/>
</dbReference>
<keyword evidence="2" id="KW-1185">Reference proteome</keyword>
<comment type="caution">
    <text evidence="1">The sequence shown here is derived from an EMBL/GenBank/DDBJ whole genome shotgun (WGS) entry which is preliminary data.</text>
</comment>
<organism evidence="1 2">
    <name type="scientific">Geranomyces variabilis</name>
    <dbReference type="NCBI Taxonomy" id="109894"/>
    <lineage>
        <taxon>Eukaryota</taxon>
        <taxon>Fungi</taxon>
        <taxon>Fungi incertae sedis</taxon>
        <taxon>Chytridiomycota</taxon>
        <taxon>Chytridiomycota incertae sedis</taxon>
        <taxon>Chytridiomycetes</taxon>
        <taxon>Spizellomycetales</taxon>
        <taxon>Powellomycetaceae</taxon>
        <taxon>Geranomyces</taxon>
    </lineage>
</organism>
<protein>
    <submittedName>
        <fullName evidence="1">Uncharacterized protein</fullName>
    </submittedName>
</protein>
<sequence>MVQSLNLAALGSLGKVVKNPSLLVPHIVVPDVRSINYLALRAAGVRVMVFDKDNTVTAPYVDSVHPPFESAWAACKQTFGAGKVLIVSNSAGTRDDVGHIKAKKVEDALGVPVFRHDIKKPSGGELIPAHVGHPAPAIAVVGDRLFTDIVYGNASGMMTIYVSQIVTEQGDNPFAAVIRRLERPLLRWLQARGIDPPEHPAFDKHPPTDFIS</sequence>
<dbReference type="InterPro" id="IPR023214">
    <property type="entry name" value="HAD_sf"/>
</dbReference>
<evidence type="ECO:0000313" key="1">
    <source>
        <dbReference type="EMBL" id="KAJ3175620.1"/>
    </source>
</evidence>